<dbReference type="KEGG" id="pmw:B2K_38520"/>
<protein>
    <submittedName>
        <fullName evidence="2">Uncharacterized protein</fullName>
    </submittedName>
</protein>
<dbReference type="RefSeq" id="WP_016362310.1">
    <property type="nucleotide sequence ID" value="NC_017672.3"/>
</dbReference>
<dbReference type="HOGENOM" id="CLU_3155722_0_0_9"/>
<dbReference type="EMBL" id="CP003422">
    <property type="protein sequence ID" value="AGN70572.1"/>
    <property type="molecule type" value="Genomic_DNA"/>
</dbReference>
<proteinExistence type="predicted"/>
<reference evidence="2 3" key="1">
    <citation type="submission" date="2013-06" db="EMBL/GenBank/DDBJ databases">
        <title>Complete genome sequence of Paenibacillus mucilaginosus K02.</title>
        <authorList>
            <person name="Xiao B."/>
            <person name="Sun L."/>
            <person name="Xiao L."/>
            <person name="Lian B."/>
        </authorList>
    </citation>
    <scope>NUCLEOTIDE SEQUENCE [LARGE SCALE GENOMIC DNA]</scope>
    <source>
        <strain evidence="2 3">K02</strain>
    </source>
</reference>
<evidence type="ECO:0000256" key="1">
    <source>
        <dbReference type="SAM" id="MobiDB-lite"/>
    </source>
</evidence>
<feature type="region of interest" description="Disordered" evidence="1">
    <location>
        <begin position="1"/>
        <end position="48"/>
    </location>
</feature>
<dbReference type="Proteomes" id="UP000007392">
    <property type="component" value="Chromosome"/>
</dbReference>
<sequence>MNRREMLPGGGPGARFGGTAAGAREPPVPVAMGPAARPGVREALATDA</sequence>
<dbReference type="AlphaFoldDB" id="R9UP31"/>
<gene>
    <name evidence="2" type="ORF">B2K_38520</name>
</gene>
<evidence type="ECO:0000313" key="3">
    <source>
        <dbReference type="Proteomes" id="UP000007392"/>
    </source>
</evidence>
<accession>R9UP31</accession>
<feature type="compositionally biased region" description="Gly residues" evidence="1">
    <location>
        <begin position="8"/>
        <end position="20"/>
    </location>
</feature>
<name>R9UP31_9BACL</name>
<organism evidence="2 3">
    <name type="scientific">Paenibacillus mucilaginosus K02</name>
    <dbReference type="NCBI Taxonomy" id="997761"/>
    <lineage>
        <taxon>Bacteria</taxon>
        <taxon>Bacillati</taxon>
        <taxon>Bacillota</taxon>
        <taxon>Bacilli</taxon>
        <taxon>Bacillales</taxon>
        <taxon>Paenibacillaceae</taxon>
        <taxon>Paenibacillus</taxon>
    </lineage>
</organism>
<evidence type="ECO:0000313" key="2">
    <source>
        <dbReference type="EMBL" id="AGN70572.1"/>
    </source>
</evidence>